<dbReference type="EMBL" id="JBDODL010005433">
    <property type="protein sequence ID" value="MES1923284.1"/>
    <property type="molecule type" value="Genomic_DNA"/>
</dbReference>
<protein>
    <submittedName>
        <fullName evidence="1">Uncharacterized protein</fullName>
    </submittedName>
</protein>
<dbReference type="Proteomes" id="UP001439008">
    <property type="component" value="Unassembled WGS sequence"/>
</dbReference>
<keyword evidence="2" id="KW-1185">Reference proteome</keyword>
<comment type="caution">
    <text evidence="1">The sequence shown here is derived from an EMBL/GenBank/DDBJ whole genome shotgun (WGS) entry which is preliminary data.</text>
</comment>
<evidence type="ECO:0000313" key="2">
    <source>
        <dbReference type="Proteomes" id="UP001439008"/>
    </source>
</evidence>
<gene>
    <name evidence="1" type="ORF">MHBO_004833</name>
</gene>
<evidence type="ECO:0000313" key="1">
    <source>
        <dbReference type="EMBL" id="MES1923284.1"/>
    </source>
</evidence>
<reference evidence="1 2" key="1">
    <citation type="journal article" date="2024" name="BMC Biol.">
        <title>Comparative genomics of Ascetosporea gives new insight into the evolutionary basis for animal parasitism in Rhizaria.</title>
        <authorList>
            <person name="Hiltunen Thoren M."/>
            <person name="Onut-Brannstrom I."/>
            <person name="Alfjorden A."/>
            <person name="Peckova H."/>
            <person name="Swords F."/>
            <person name="Hooper C."/>
            <person name="Holzer A.S."/>
            <person name="Bass D."/>
            <person name="Burki F."/>
        </authorList>
    </citation>
    <scope>NUCLEOTIDE SEQUENCE [LARGE SCALE GENOMIC DNA]</scope>
    <source>
        <strain evidence="1">20-A016</strain>
    </source>
</reference>
<proteinExistence type="predicted"/>
<organism evidence="1 2">
    <name type="scientific">Bonamia ostreae</name>
    <dbReference type="NCBI Taxonomy" id="126728"/>
    <lineage>
        <taxon>Eukaryota</taxon>
        <taxon>Sar</taxon>
        <taxon>Rhizaria</taxon>
        <taxon>Endomyxa</taxon>
        <taxon>Ascetosporea</taxon>
        <taxon>Haplosporida</taxon>
        <taxon>Bonamia</taxon>
    </lineage>
</organism>
<sequence length="158" mass="18674">MSDGYQIKNSIATIPMTIRRFLNIGADQFREALKQIKIKVAVFKTNEEHVTFASTEIKHAVMYRFVYSCLKTDEDLETYIEQSSTDSLMEYCRLWDYKRDEEETCVFISPKFRDAFIKRLDRNVIIHAMIEDRADSDEQSSYVDTRNEISELRKCIKT</sequence>
<accession>A0ABV2AUE0</accession>
<name>A0ABV2AUE0_9EUKA</name>